<keyword evidence="4 6" id="KW-0677">Repeat</keyword>
<dbReference type="OMA" id="CVWDTKD"/>
<keyword evidence="3 6" id="KW-0819">tRNA processing</keyword>
<keyword evidence="10" id="KW-1185">Reference proteome</keyword>
<organism evidence="9 10">
    <name type="scientific">Spizellomyces punctatus (strain DAOM BR117)</name>
    <dbReference type="NCBI Taxonomy" id="645134"/>
    <lineage>
        <taxon>Eukaryota</taxon>
        <taxon>Fungi</taxon>
        <taxon>Fungi incertae sedis</taxon>
        <taxon>Chytridiomycota</taxon>
        <taxon>Chytridiomycota incertae sedis</taxon>
        <taxon>Chytridiomycetes</taxon>
        <taxon>Spizellomycetales</taxon>
        <taxon>Spizellomycetaceae</taxon>
        <taxon>Spizellomyces</taxon>
    </lineage>
</organism>
<evidence type="ECO:0000313" key="10">
    <source>
        <dbReference type="Proteomes" id="UP000053201"/>
    </source>
</evidence>
<proteinExistence type="inferred from homology"/>
<dbReference type="RefSeq" id="XP_016612646.1">
    <property type="nucleotide sequence ID" value="XM_016748652.1"/>
</dbReference>
<comment type="similarity">
    <text evidence="6">Belongs to the WD repeat TRM82 family.</text>
</comment>
<dbReference type="PROSITE" id="PS50082">
    <property type="entry name" value="WD_REPEATS_2"/>
    <property type="match status" value="2"/>
</dbReference>
<dbReference type="GO" id="GO:0106004">
    <property type="term" value="P:tRNA (guanine-N7)-methylation"/>
    <property type="evidence" value="ECO:0007669"/>
    <property type="project" value="UniProtKB-UniRule"/>
</dbReference>
<gene>
    <name evidence="9" type="ORF">SPPG_00324</name>
</gene>
<sequence length="405" mass="44663">MRVDDTFEAIQMHIGSLSRQLFEGLVIFQFQLPLQAVQTADMPHRLPVHKLLHLPNENDAILLVYGSYFSIVSSSTGQLLFSPNEPTNGNIRALAYHPETRHLAVATETKELDVWDIGTYQKVSSRTTIKRANCLEFSRDGERVLCGDKFGDVYSFKSSDATDKESLMLGHVSMLTAMAITPDGKHIITADRDEKIRVSRYPLSFDIVQFCLGHKEFVSAIHVLPFASEILVSGGGDPFLCVWDYMNGKLLQQIPIGEEGSVVIAIKSCKSTRMLGVLLEGRSEVLLFNAQNPTNILLAQKLDIGRPALDIAFDSAGNLWIAHEPTENGDLLSLSRVIGETFQLNMGDTLVQAFNEKGTPSVETLPEYHATSKLRKSGQAPPPRIDKRKGGNNAGSGAEQKKIKV</sequence>
<dbReference type="SMART" id="SM00320">
    <property type="entry name" value="WD40"/>
    <property type="match status" value="4"/>
</dbReference>
<dbReference type="GO" id="GO:0005829">
    <property type="term" value="C:cytosol"/>
    <property type="evidence" value="ECO:0007669"/>
    <property type="project" value="TreeGrafter"/>
</dbReference>
<dbReference type="InterPro" id="IPR036322">
    <property type="entry name" value="WD40_repeat_dom_sf"/>
</dbReference>
<dbReference type="Gene3D" id="2.130.10.10">
    <property type="entry name" value="YVTN repeat-like/Quinoprotein amine dehydrogenase"/>
    <property type="match status" value="2"/>
</dbReference>
<evidence type="ECO:0000256" key="4">
    <source>
        <dbReference type="ARBA" id="ARBA00022737"/>
    </source>
</evidence>
<dbReference type="Pfam" id="PF00400">
    <property type="entry name" value="WD40"/>
    <property type="match status" value="2"/>
</dbReference>
<dbReference type="OrthoDB" id="339900at2759"/>
<name>A0A0L0HU52_SPIPD</name>
<dbReference type="HAMAP" id="MF_03056">
    <property type="entry name" value="TRM82"/>
    <property type="match status" value="1"/>
</dbReference>
<dbReference type="InterPro" id="IPR028884">
    <property type="entry name" value="Trm82"/>
</dbReference>
<evidence type="ECO:0000256" key="3">
    <source>
        <dbReference type="ARBA" id="ARBA00022694"/>
    </source>
</evidence>
<dbReference type="VEuPathDB" id="FungiDB:SPPG_00324"/>
<comment type="pathway">
    <text evidence="6">tRNA modification; N(7)-methylguanine-tRNA biosynthesis.</text>
</comment>
<dbReference type="InterPro" id="IPR015943">
    <property type="entry name" value="WD40/YVTN_repeat-like_dom_sf"/>
</dbReference>
<feature type="region of interest" description="Disordered" evidence="8">
    <location>
        <begin position="366"/>
        <end position="405"/>
    </location>
</feature>
<comment type="subcellular location">
    <subcellularLocation>
        <location evidence="1 6">Nucleus</location>
    </subcellularLocation>
</comment>
<dbReference type="STRING" id="645134.A0A0L0HU52"/>
<keyword evidence="2 6" id="KW-0853">WD repeat</keyword>
<dbReference type="PANTHER" id="PTHR16288:SF0">
    <property type="entry name" value="TRNA (GUANINE-N(7)-)-METHYLTRANSFERASE NON-CATALYTIC SUBUNIT WDR4"/>
    <property type="match status" value="1"/>
</dbReference>
<dbReference type="eggNOG" id="KOG3914">
    <property type="taxonomic scope" value="Eukaryota"/>
</dbReference>
<evidence type="ECO:0000256" key="5">
    <source>
        <dbReference type="ARBA" id="ARBA00023242"/>
    </source>
</evidence>
<dbReference type="UniPathway" id="UPA00989"/>
<keyword evidence="5 6" id="KW-0539">Nucleus</keyword>
<dbReference type="FunCoup" id="A0A0L0HU52">
    <property type="interactions" value="228"/>
</dbReference>
<accession>A0A0L0HU52</accession>
<dbReference type="SUPFAM" id="SSF50978">
    <property type="entry name" value="WD40 repeat-like"/>
    <property type="match status" value="1"/>
</dbReference>
<dbReference type="PANTHER" id="PTHR16288">
    <property type="entry name" value="WD40 REPEAT PROTEIN 4"/>
    <property type="match status" value="1"/>
</dbReference>
<evidence type="ECO:0000256" key="2">
    <source>
        <dbReference type="ARBA" id="ARBA00022574"/>
    </source>
</evidence>
<dbReference type="GeneID" id="27684058"/>
<dbReference type="AlphaFoldDB" id="A0A0L0HU52"/>
<evidence type="ECO:0000256" key="6">
    <source>
        <dbReference type="HAMAP-Rule" id="MF_03056"/>
    </source>
</evidence>
<evidence type="ECO:0000256" key="8">
    <source>
        <dbReference type="SAM" id="MobiDB-lite"/>
    </source>
</evidence>
<comment type="function">
    <text evidence="6">Required for the formation of N(7)-methylguanine at position 46 (m7G46) in tRNA. In the complex, it is required to stabilize and induce conformational changes of the catalytic subunit.</text>
</comment>
<dbReference type="InParanoid" id="A0A0L0HU52"/>
<dbReference type="GO" id="GO:0043527">
    <property type="term" value="C:tRNA methyltransferase complex"/>
    <property type="evidence" value="ECO:0007669"/>
    <property type="project" value="TreeGrafter"/>
</dbReference>
<evidence type="ECO:0000313" key="9">
    <source>
        <dbReference type="EMBL" id="KND04607.1"/>
    </source>
</evidence>
<protein>
    <submittedName>
        <fullName evidence="9">Uncharacterized protein</fullName>
    </submittedName>
</protein>
<feature type="repeat" description="WD" evidence="7">
    <location>
        <begin position="211"/>
        <end position="253"/>
    </location>
</feature>
<reference evidence="9 10" key="1">
    <citation type="submission" date="2009-08" db="EMBL/GenBank/DDBJ databases">
        <title>The Genome Sequence of Spizellomyces punctatus strain DAOM BR117.</title>
        <authorList>
            <consortium name="The Broad Institute Genome Sequencing Platform"/>
            <person name="Russ C."/>
            <person name="Cuomo C."/>
            <person name="Shea T."/>
            <person name="Young S.K."/>
            <person name="Zeng Q."/>
            <person name="Koehrsen M."/>
            <person name="Haas B."/>
            <person name="Borodovsky M."/>
            <person name="Guigo R."/>
            <person name="Alvarado L."/>
            <person name="Berlin A."/>
            <person name="Bochicchio J."/>
            <person name="Borenstein D."/>
            <person name="Chapman S."/>
            <person name="Chen Z."/>
            <person name="Engels R."/>
            <person name="Freedman E."/>
            <person name="Gellesch M."/>
            <person name="Goldberg J."/>
            <person name="Griggs A."/>
            <person name="Gujja S."/>
            <person name="Heiman D."/>
            <person name="Hepburn T."/>
            <person name="Howarth C."/>
            <person name="Jen D."/>
            <person name="Larson L."/>
            <person name="Lewis B."/>
            <person name="Mehta T."/>
            <person name="Park D."/>
            <person name="Pearson M."/>
            <person name="Roberts A."/>
            <person name="Saif S."/>
            <person name="Shenoy N."/>
            <person name="Sisk P."/>
            <person name="Stolte C."/>
            <person name="Sykes S."/>
            <person name="Thomson T."/>
            <person name="Walk T."/>
            <person name="White J."/>
            <person name="Yandava C."/>
            <person name="Burger G."/>
            <person name="Gray M.W."/>
            <person name="Holland P.W.H."/>
            <person name="King N."/>
            <person name="Lang F.B.F."/>
            <person name="Roger A.J."/>
            <person name="Ruiz-Trillo I."/>
            <person name="Lander E."/>
            <person name="Nusbaum C."/>
        </authorList>
    </citation>
    <scope>NUCLEOTIDE SEQUENCE [LARGE SCALE GENOMIC DNA]</scope>
    <source>
        <strain evidence="9 10">DAOM BR117</strain>
    </source>
</reference>
<evidence type="ECO:0000256" key="7">
    <source>
        <dbReference type="PROSITE-ProRule" id="PRU00221"/>
    </source>
</evidence>
<dbReference type="InterPro" id="IPR001680">
    <property type="entry name" value="WD40_rpt"/>
</dbReference>
<dbReference type="GO" id="GO:0005634">
    <property type="term" value="C:nucleus"/>
    <property type="evidence" value="ECO:0007669"/>
    <property type="project" value="UniProtKB-SubCell"/>
</dbReference>
<dbReference type="Proteomes" id="UP000053201">
    <property type="component" value="Unassembled WGS sequence"/>
</dbReference>
<feature type="repeat" description="WD" evidence="7">
    <location>
        <begin position="168"/>
        <end position="198"/>
    </location>
</feature>
<evidence type="ECO:0000256" key="1">
    <source>
        <dbReference type="ARBA" id="ARBA00004123"/>
    </source>
</evidence>
<dbReference type="EMBL" id="KQ257450">
    <property type="protein sequence ID" value="KND04607.1"/>
    <property type="molecule type" value="Genomic_DNA"/>
</dbReference>